<feature type="region of interest" description="Disordered" evidence="6">
    <location>
        <begin position="1207"/>
        <end position="1234"/>
    </location>
</feature>
<dbReference type="PROSITE" id="PS51194">
    <property type="entry name" value="HELICASE_CTER"/>
    <property type="match status" value="1"/>
</dbReference>
<evidence type="ECO:0000256" key="2">
    <source>
        <dbReference type="ARBA" id="ARBA00022741"/>
    </source>
</evidence>
<dbReference type="PANTHER" id="PTHR13710:SF154">
    <property type="entry name" value="RECQ HELICASE, PUTATIVE (AFU_ORTHOLOGUE AFUA_6G14720)-RELATED"/>
    <property type="match status" value="1"/>
</dbReference>
<dbReference type="Pfam" id="PF00270">
    <property type="entry name" value="DEAD"/>
    <property type="match status" value="1"/>
</dbReference>
<evidence type="ECO:0000259" key="8">
    <source>
        <dbReference type="PROSITE" id="PS51194"/>
    </source>
</evidence>
<evidence type="ECO:0000256" key="5">
    <source>
        <dbReference type="ARBA" id="ARBA00034808"/>
    </source>
</evidence>
<keyword evidence="10" id="KW-1185">Reference proteome</keyword>
<sequence>MGSAAHLRDFTDDKDFLRSLVSLDLHIGPVPDDQHSDDGDQVLLALVLRVLDQLVWETRGLIYRQEIPLAARLDVARVSYHLPDSKPFTFNHKAETKKRYINIAKQLILYTLRCLSYAEAEVRPPFRVTDVIERAGKAVVDRGNEAAERWSAVKGDLSDQTMVEPMEKLKEATLSLFIALLGQPIKDSEHDSILVSFLAVLSVAPDGSWHGFKTFTPWLSGIVSISRLFILREAYRIRQSEINANIELGSSLEKAMTVSTGIPRHVQKLTARLLVNDTPRCESMPMQYVFRLRNYGMTAKSNTASPGLISWKGSDLFFKGTQLSLSSLAILLQSTITSARRILYQDLLFQPFDPTEDTQPATVPPIPWARLQSHVSQDQVGFSVADSLFTAVPGSDNWLLSAITGRPDLKAKWYPSSCSSSLSSSSSTGPCPVPNVRVLSSYLKLVDRLLEHLLFLVHLTAGLPARSTEILTLRHTNTASGGLRNIFIDQDLVMIVLGIHKTLTKTQRLKIVHRFLPEEVGTILIHYLWLVVPFSTASLLNLPCNQDCVRSPFLWLTSGLGESDEVFQAKQVRSSDQLLDSFRVSKGFPVAKEKVLPTREDEDTPTIRAVDGRHVNPSTKPFTPTRMTRVIGRFGNTAGIDSLGISSWRHIAVAIGRRFICDTSIVSQGHFSDATGEDSDSDASDQEVHGERETAVTLQTGHTARTNAMVYGRGINEYSFETSSRHSAFRELSKEWHFLLGMPSALRTVATFAVKGRKRTATSLDLDRFEQLQKSRFRQLRAIHLPSELSRLLGSRSSFREGQQAVLSCILRQEHPIVAVMPTGGGKSLLFQLPAAAHPSGVTIVVVPLVSLQGDLLEQTRKMNIPAAQWKSDQIVGDARLVFVTPETLFTKHFQTYLDILYSQALLDRIVIDECHTILEGSLDFRPRLSELGLLGRRDVQVVFLTATLPVAEESRFFKLIYSSPEAATFIRLPTTRANVGYTVRTFSLEEGTDDIAACKAAAVREVVDRVLVRYGGASKAIVYCSTRSETQSLADGLGCDAYYSDIGTDAEKARRLRSWMHDSRPGMYQNGRVIVATNALGLGINVPDIRLVLHLEMPRRIGDYGQQSGRAGRDGLPSEAVILRLEQRRRQQPGQGQGRGPGPGPGQPSDQISVDVKLDPSCRDFLRGGQCRRVALDRALDGRQDRQACEDGEERCDFCRSDLPASSAEGMSGHPTSSSSSSGQGRGEEDSETRALRLRQLTTSLVRSTVSRQARDDQAEFDTFRALLSSELNKGCLFCRLLRVKASDHVPLACTHIKKGGREDVRLCFRQVSSLQHYYKRKKVVARYGACFSCFVPQELCNTWEEDLDGNWERVPGQACHFRGIILSAFTVAFQQQTGRVEQLLRDEGFQDTMPQPLAHERDQEKLRAWLGERVSWANVSSIRVCRVFGKLGEILQSVQ</sequence>
<feature type="compositionally biased region" description="Low complexity" evidence="6">
    <location>
        <begin position="1210"/>
        <end position="1224"/>
    </location>
</feature>
<dbReference type="PROSITE" id="PS51192">
    <property type="entry name" value="HELICASE_ATP_BIND_1"/>
    <property type="match status" value="1"/>
</dbReference>
<dbReference type="SUPFAM" id="SSF52540">
    <property type="entry name" value="P-loop containing nucleoside triphosphate hydrolases"/>
    <property type="match status" value="1"/>
</dbReference>
<dbReference type="InterPro" id="IPR011545">
    <property type="entry name" value="DEAD/DEAH_box_helicase_dom"/>
</dbReference>
<dbReference type="Proteomes" id="UP001489902">
    <property type="component" value="Chromosome 6"/>
</dbReference>
<dbReference type="SMART" id="SM00490">
    <property type="entry name" value="HELICc"/>
    <property type="match status" value="1"/>
</dbReference>
<dbReference type="InterPro" id="IPR014001">
    <property type="entry name" value="Helicase_ATP-bd"/>
</dbReference>
<evidence type="ECO:0000256" key="3">
    <source>
        <dbReference type="ARBA" id="ARBA00022840"/>
    </source>
</evidence>
<dbReference type="EC" id="5.6.2.4" evidence="5"/>
<dbReference type="InterPro" id="IPR001650">
    <property type="entry name" value="Helicase_C-like"/>
</dbReference>
<feature type="region of interest" description="Disordered" evidence="6">
    <location>
        <begin position="1130"/>
        <end position="1155"/>
    </location>
</feature>
<dbReference type="PANTHER" id="PTHR13710">
    <property type="entry name" value="DNA HELICASE RECQ FAMILY MEMBER"/>
    <property type="match status" value="1"/>
</dbReference>
<name>A0ABZ2X6K1_9HYPO</name>
<feature type="compositionally biased region" description="Acidic residues" evidence="6">
    <location>
        <begin position="675"/>
        <end position="685"/>
    </location>
</feature>
<evidence type="ECO:0000313" key="9">
    <source>
        <dbReference type="EMBL" id="WZH48446.1"/>
    </source>
</evidence>
<dbReference type="Gene3D" id="3.40.50.300">
    <property type="entry name" value="P-loop containing nucleotide triphosphate hydrolases"/>
    <property type="match status" value="2"/>
</dbReference>
<evidence type="ECO:0000256" key="1">
    <source>
        <dbReference type="ARBA" id="ARBA00005446"/>
    </source>
</evidence>
<dbReference type="SMART" id="SM00487">
    <property type="entry name" value="DEXDc"/>
    <property type="match status" value="1"/>
</dbReference>
<dbReference type="EMBL" id="CP151265">
    <property type="protein sequence ID" value="WZH48446.1"/>
    <property type="molecule type" value="Genomic_DNA"/>
</dbReference>
<dbReference type="CDD" id="cd17920">
    <property type="entry name" value="DEXHc_RecQ"/>
    <property type="match status" value="1"/>
</dbReference>
<reference evidence="9 10" key="1">
    <citation type="submission" date="2024-04" db="EMBL/GenBank/DDBJ databases">
        <title>Complete genome sequence of Fusarium acuminatum.</title>
        <authorList>
            <person name="Lan B."/>
        </authorList>
    </citation>
    <scope>NUCLEOTIDE SEQUENCE [LARGE SCALE GENOMIC DNA]</scope>
    <source>
        <strain evidence="9">1A</strain>
    </source>
</reference>
<evidence type="ECO:0000313" key="10">
    <source>
        <dbReference type="Proteomes" id="UP001489902"/>
    </source>
</evidence>
<proteinExistence type="inferred from homology"/>
<evidence type="ECO:0000256" key="6">
    <source>
        <dbReference type="SAM" id="MobiDB-lite"/>
    </source>
</evidence>
<dbReference type="Pfam" id="PF00271">
    <property type="entry name" value="Helicase_C"/>
    <property type="match status" value="1"/>
</dbReference>
<organism evidence="9 10">
    <name type="scientific">Fusarium acuminatum</name>
    <dbReference type="NCBI Taxonomy" id="5515"/>
    <lineage>
        <taxon>Eukaryota</taxon>
        <taxon>Fungi</taxon>
        <taxon>Dikarya</taxon>
        <taxon>Ascomycota</taxon>
        <taxon>Pezizomycotina</taxon>
        <taxon>Sordariomycetes</taxon>
        <taxon>Hypocreomycetidae</taxon>
        <taxon>Hypocreales</taxon>
        <taxon>Nectriaceae</taxon>
        <taxon>Fusarium</taxon>
        <taxon>Fusarium tricinctum species complex</taxon>
    </lineage>
</organism>
<keyword evidence="2" id="KW-0547">Nucleotide-binding</keyword>
<comment type="similarity">
    <text evidence="1">Belongs to the helicase family. RecQ subfamily.</text>
</comment>
<accession>A0ABZ2X6K1</accession>
<feature type="region of interest" description="Disordered" evidence="6">
    <location>
        <begin position="671"/>
        <end position="695"/>
    </location>
</feature>
<dbReference type="InterPro" id="IPR027417">
    <property type="entry name" value="P-loop_NTPase"/>
</dbReference>
<comment type="catalytic activity">
    <reaction evidence="4">
        <text>Couples ATP hydrolysis with the unwinding of duplex DNA by translocating in the 3'-5' direction.</text>
        <dbReference type="EC" id="5.6.2.4"/>
    </reaction>
</comment>
<gene>
    <name evidence="9" type="ORF">QYS62_009620</name>
</gene>
<feature type="domain" description="Helicase ATP-binding" evidence="7">
    <location>
        <begin position="808"/>
        <end position="967"/>
    </location>
</feature>
<evidence type="ECO:0000259" key="7">
    <source>
        <dbReference type="PROSITE" id="PS51192"/>
    </source>
</evidence>
<feature type="domain" description="Helicase C-terminal" evidence="8">
    <location>
        <begin position="1007"/>
        <end position="1153"/>
    </location>
</feature>
<evidence type="ECO:0000256" key="4">
    <source>
        <dbReference type="ARBA" id="ARBA00034617"/>
    </source>
</evidence>
<keyword evidence="3" id="KW-0067">ATP-binding</keyword>
<protein>
    <recommendedName>
        <fullName evidence="5">DNA 3'-5' helicase</fullName>
        <ecNumber evidence="5">5.6.2.4</ecNumber>
    </recommendedName>
</protein>